<proteinExistence type="predicted"/>
<evidence type="ECO:0000313" key="2">
    <source>
        <dbReference type="EMBL" id="KAG5275649.1"/>
    </source>
</evidence>
<keyword evidence="3" id="KW-1185">Reference proteome</keyword>
<keyword evidence="1" id="KW-0812">Transmembrane</keyword>
<sequence>MPISKWIRRFLLRLIRDPPFLLATLLMCVTAGPFIILGFFIETPNWSYWFEGLYFILEVLPETVDKAFFPLLSPSEIGITLVALGFVCTVAKTGVDRPLAILKQRLLGVHSKFDSFAWDVEFALWQEKCKVIGTSCAKKMRRKYDFLEKREKLKKGPYDEQKELAKRFYDGRMKYFGYQNYLHFLLKNGEELAQHLRASVSEQYPAGDPLLIEEIALARMILKQETRKLDEQLKDGTWG</sequence>
<reference evidence="2" key="1">
    <citation type="submission" date="2020-10" db="EMBL/GenBank/DDBJ databases">
        <title>Chromosome-scale genome assembly of the Allis shad, Alosa alosa.</title>
        <authorList>
            <person name="Margot Z."/>
            <person name="Christophe K."/>
            <person name="Cabau C."/>
            <person name="Louis A."/>
            <person name="Berthelot C."/>
            <person name="Parey E."/>
            <person name="Roest Crollius H."/>
            <person name="Montfort J."/>
            <person name="Robinson-Rechavi M."/>
            <person name="Bucao C."/>
            <person name="Bouchez O."/>
            <person name="Gislard M."/>
            <person name="Lluch J."/>
            <person name="Milhes M."/>
            <person name="Lampietro C."/>
            <person name="Lopez Roques C."/>
            <person name="Donnadieu C."/>
            <person name="Braasch I."/>
            <person name="Desvignes T."/>
            <person name="Postlethwait J."/>
            <person name="Bobe J."/>
            <person name="Guiguen Y."/>
        </authorList>
    </citation>
    <scope>NUCLEOTIDE SEQUENCE</scope>
    <source>
        <strain evidence="2">M-15738</strain>
        <tissue evidence="2">Blood</tissue>
    </source>
</reference>
<dbReference type="Proteomes" id="UP000823561">
    <property type="component" value="Chromosome 9"/>
</dbReference>
<keyword evidence="1" id="KW-1133">Transmembrane helix</keyword>
<dbReference type="AlphaFoldDB" id="A0AAV6GMG5"/>
<gene>
    <name evidence="2" type="ORF">AALO_G00123020</name>
</gene>
<dbReference type="EMBL" id="JADWDJ010000009">
    <property type="protein sequence ID" value="KAG5275649.1"/>
    <property type="molecule type" value="Genomic_DNA"/>
</dbReference>
<accession>A0AAV6GMG5</accession>
<keyword evidence="1" id="KW-0472">Membrane</keyword>
<organism evidence="2 3">
    <name type="scientific">Alosa alosa</name>
    <name type="common">allis shad</name>
    <dbReference type="NCBI Taxonomy" id="278164"/>
    <lineage>
        <taxon>Eukaryota</taxon>
        <taxon>Metazoa</taxon>
        <taxon>Chordata</taxon>
        <taxon>Craniata</taxon>
        <taxon>Vertebrata</taxon>
        <taxon>Euteleostomi</taxon>
        <taxon>Actinopterygii</taxon>
        <taxon>Neopterygii</taxon>
        <taxon>Teleostei</taxon>
        <taxon>Clupei</taxon>
        <taxon>Clupeiformes</taxon>
        <taxon>Clupeoidei</taxon>
        <taxon>Clupeidae</taxon>
        <taxon>Alosa</taxon>
    </lineage>
</organism>
<feature type="transmembrane region" description="Helical" evidence="1">
    <location>
        <begin position="20"/>
        <end position="41"/>
    </location>
</feature>
<evidence type="ECO:0000256" key="1">
    <source>
        <dbReference type="SAM" id="Phobius"/>
    </source>
</evidence>
<feature type="transmembrane region" description="Helical" evidence="1">
    <location>
        <begin position="77"/>
        <end position="95"/>
    </location>
</feature>
<evidence type="ECO:0000313" key="3">
    <source>
        <dbReference type="Proteomes" id="UP000823561"/>
    </source>
</evidence>
<protein>
    <submittedName>
        <fullName evidence="2">Uncharacterized protein</fullName>
    </submittedName>
</protein>
<name>A0AAV6GMG5_9TELE</name>
<comment type="caution">
    <text evidence="2">The sequence shown here is derived from an EMBL/GenBank/DDBJ whole genome shotgun (WGS) entry which is preliminary data.</text>
</comment>